<feature type="transmembrane region" description="Helical" evidence="1">
    <location>
        <begin position="62"/>
        <end position="82"/>
    </location>
</feature>
<feature type="transmembrane region" description="Helical" evidence="1">
    <location>
        <begin position="273"/>
        <end position="289"/>
    </location>
</feature>
<feature type="transmembrane region" description="Helical" evidence="1">
    <location>
        <begin position="301"/>
        <end position="320"/>
    </location>
</feature>
<organism evidence="2 3">
    <name type="scientific">Reinekea marina</name>
    <dbReference type="NCBI Taxonomy" id="1310421"/>
    <lineage>
        <taxon>Bacteria</taxon>
        <taxon>Pseudomonadati</taxon>
        <taxon>Pseudomonadota</taxon>
        <taxon>Gammaproteobacteria</taxon>
        <taxon>Oceanospirillales</taxon>
        <taxon>Saccharospirillaceae</taxon>
        <taxon>Reinekea</taxon>
    </lineage>
</organism>
<dbReference type="EMBL" id="JBHRYN010000003">
    <property type="protein sequence ID" value="MFC3700210.1"/>
    <property type="molecule type" value="Genomic_DNA"/>
</dbReference>
<gene>
    <name evidence="2" type="ORF">ACFOND_01055</name>
</gene>
<feature type="transmembrane region" description="Helical" evidence="1">
    <location>
        <begin position="126"/>
        <end position="146"/>
    </location>
</feature>
<feature type="transmembrane region" description="Helical" evidence="1">
    <location>
        <begin position="167"/>
        <end position="187"/>
    </location>
</feature>
<dbReference type="RefSeq" id="WP_290280938.1">
    <property type="nucleotide sequence ID" value="NZ_JAUFQI010000001.1"/>
</dbReference>
<keyword evidence="1" id="KW-0812">Transmembrane</keyword>
<evidence type="ECO:0000313" key="2">
    <source>
        <dbReference type="EMBL" id="MFC3700210.1"/>
    </source>
</evidence>
<protein>
    <recommendedName>
        <fullName evidence="4">Serine active site containing 1-like protein</fullName>
    </recommendedName>
</protein>
<proteinExistence type="predicted"/>
<evidence type="ECO:0000313" key="3">
    <source>
        <dbReference type="Proteomes" id="UP001595710"/>
    </source>
</evidence>
<feature type="transmembrane region" description="Helical" evidence="1">
    <location>
        <begin position="12"/>
        <end position="31"/>
    </location>
</feature>
<evidence type="ECO:0008006" key="4">
    <source>
        <dbReference type="Google" id="ProtNLM"/>
    </source>
</evidence>
<reference evidence="3" key="1">
    <citation type="journal article" date="2019" name="Int. J. Syst. Evol. Microbiol.">
        <title>The Global Catalogue of Microorganisms (GCM) 10K type strain sequencing project: providing services to taxonomists for standard genome sequencing and annotation.</title>
        <authorList>
            <consortium name="The Broad Institute Genomics Platform"/>
            <consortium name="The Broad Institute Genome Sequencing Center for Infectious Disease"/>
            <person name="Wu L."/>
            <person name="Ma J."/>
        </authorList>
    </citation>
    <scope>NUCLEOTIDE SEQUENCE [LARGE SCALE GENOMIC DNA]</scope>
    <source>
        <strain evidence="3">CECT 8288</strain>
    </source>
</reference>
<evidence type="ECO:0000256" key="1">
    <source>
        <dbReference type="SAM" id="Phobius"/>
    </source>
</evidence>
<dbReference type="Proteomes" id="UP001595710">
    <property type="component" value="Unassembled WGS sequence"/>
</dbReference>
<feature type="transmembrane region" description="Helical" evidence="1">
    <location>
        <begin position="193"/>
        <end position="213"/>
    </location>
</feature>
<accession>A0ABV7WQK0</accession>
<keyword evidence="1" id="KW-0472">Membrane</keyword>
<comment type="caution">
    <text evidence="2">The sequence shown here is derived from an EMBL/GenBank/DDBJ whole genome shotgun (WGS) entry which is preliminary data.</text>
</comment>
<keyword evidence="3" id="KW-1185">Reference proteome</keyword>
<sequence>MKALQNLPSAKQALLIAIAASGLLTLAIYLLRPFGVSPDLLPDAGASWYYWKLPNPDFMSRFTSWGGYILHQGFMWGLIFYAQRAGLKYSKKLHPINMLALIGTLGFVVLHWVQTAIWYDGIAQDTSVFSSQGSVIVLLVMVLVMENNRRGLFWGKKIPMMNEPGRVFKRYHGYVFAWATIYTFWFHPMENSSGHLVGFFYIFLLMTQGALMFTNMHVNKNWKATLEVFVLFHGTAVAFMLGQEVWPMFFFGFFGMFIITQMHGLGLKEVTKWLFLAVYLISMVVIYSDRGFNMINEVVRIPFIEYLLAFLFAGVAWLTLKLIAVFKKTDEPTTSTSA</sequence>
<feature type="transmembrane region" description="Helical" evidence="1">
    <location>
        <begin position="225"/>
        <end position="242"/>
    </location>
</feature>
<keyword evidence="1" id="KW-1133">Transmembrane helix</keyword>
<name>A0ABV7WQK0_9GAMM</name>
<feature type="transmembrane region" description="Helical" evidence="1">
    <location>
        <begin position="94"/>
        <end position="114"/>
    </location>
</feature>